<accession>A0A151ZCV7</accession>
<evidence type="ECO:0000313" key="2">
    <source>
        <dbReference type="EMBL" id="KYQ91783.1"/>
    </source>
</evidence>
<keyword evidence="1" id="KW-0732">Signal</keyword>
<name>A0A151ZCV7_TIELA</name>
<dbReference type="EMBL" id="LODT01000034">
    <property type="protein sequence ID" value="KYQ91783.1"/>
    <property type="molecule type" value="Genomic_DNA"/>
</dbReference>
<dbReference type="InParanoid" id="A0A151ZCV7"/>
<dbReference type="Proteomes" id="UP000076078">
    <property type="component" value="Unassembled WGS sequence"/>
</dbReference>
<dbReference type="AlphaFoldDB" id="A0A151ZCV7"/>
<evidence type="ECO:0000256" key="1">
    <source>
        <dbReference type="SAM" id="SignalP"/>
    </source>
</evidence>
<protein>
    <submittedName>
        <fullName evidence="2">Uncharacterized protein</fullName>
    </submittedName>
</protein>
<proteinExistence type="predicted"/>
<feature type="signal peptide" evidence="1">
    <location>
        <begin position="1"/>
        <end position="22"/>
    </location>
</feature>
<sequence length="257" mass="29401">MKIKIITILIVFLLISTICVSAKKSKKLNRGSVVDDVKVSDKLKVRKHNGIVHSQSPVAVKVDDNQSLLQDIQPLKEEAKSQAQQNIKNANDEVQNAKNAQNVEFTYGLEEIKEFWRQEQSRWLDTLQHLNKQLLKQDSNSDGYYRQINKLMEDWNSGEEVNRIALNYIESAWNLQVMLQSIRSLNKLIEVTQLEQYPEMRQRIENFFVNRLQNGMVGLGPDAEVLLDSILPNISPAFANEDNQKAIANLLNQKASA</sequence>
<keyword evidence="3" id="KW-1185">Reference proteome</keyword>
<feature type="chain" id="PRO_5007593131" evidence="1">
    <location>
        <begin position="23"/>
        <end position="257"/>
    </location>
</feature>
<organism evidence="2 3">
    <name type="scientific">Tieghemostelium lacteum</name>
    <name type="common">Slime mold</name>
    <name type="synonym">Dictyostelium lacteum</name>
    <dbReference type="NCBI Taxonomy" id="361077"/>
    <lineage>
        <taxon>Eukaryota</taxon>
        <taxon>Amoebozoa</taxon>
        <taxon>Evosea</taxon>
        <taxon>Eumycetozoa</taxon>
        <taxon>Dictyostelia</taxon>
        <taxon>Dictyosteliales</taxon>
        <taxon>Raperosteliaceae</taxon>
        <taxon>Tieghemostelium</taxon>
    </lineage>
</organism>
<gene>
    <name evidence="2" type="ORF">DLAC_07578</name>
</gene>
<reference evidence="2 3" key="1">
    <citation type="submission" date="2015-12" db="EMBL/GenBank/DDBJ databases">
        <title>Dictyostelia acquired genes for synthesis and detection of signals that induce cell-type specialization by lateral gene transfer from prokaryotes.</title>
        <authorList>
            <person name="Gloeckner G."/>
            <person name="Schaap P."/>
        </authorList>
    </citation>
    <scope>NUCLEOTIDE SEQUENCE [LARGE SCALE GENOMIC DNA]</scope>
    <source>
        <strain evidence="2 3">TK</strain>
    </source>
</reference>
<evidence type="ECO:0000313" key="3">
    <source>
        <dbReference type="Proteomes" id="UP000076078"/>
    </source>
</evidence>
<comment type="caution">
    <text evidence="2">The sequence shown here is derived from an EMBL/GenBank/DDBJ whole genome shotgun (WGS) entry which is preliminary data.</text>
</comment>